<proteinExistence type="inferred from homology"/>
<dbReference type="NCBIfam" id="TIGR01510">
    <property type="entry name" value="coaD_prev_kdtB"/>
    <property type="match status" value="1"/>
</dbReference>
<feature type="binding site" evidence="9">
    <location>
        <begin position="9"/>
        <end position="10"/>
    </location>
    <ligand>
        <name>ATP</name>
        <dbReference type="ChEBI" id="CHEBI:30616"/>
    </ligand>
</feature>
<keyword evidence="5 9" id="KW-0067">ATP-binding</keyword>
<dbReference type="PATRIC" id="fig|883158.3.peg.19"/>
<evidence type="ECO:0000313" key="12">
    <source>
        <dbReference type="Proteomes" id="UP000016023"/>
    </source>
</evidence>
<dbReference type="GO" id="GO:0004595">
    <property type="term" value="F:pantetheine-phosphate adenylyltransferase activity"/>
    <property type="evidence" value="ECO:0007669"/>
    <property type="project" value="UniProtKB-UniRule"/>
</dbReference>
<dbReference type="PANTHER" id="PTHR21342">
    <property type="entry name" value="PHOSPHOPANTETHEINE ADENYLYLTRANSFERASE"/>
    <property type="match status" value="1"/>
</dbReference>
<dbReference type="AlphaFoldDB" id="H1PZD0"/>
<comment type="catalytic activity">
    <reaction evidence="8 9">
        <text>(R)-4'-phosphopantetheine + ATP + H(+) = 3'-dephospho-CoA + diphosphate</text>
        <dbReference type="Rhea" id="RHEA:19801"/>
        <dbReference type="ChEBI" id="CHEBI:15378"/>
        <dbReference type="ChEBI" id="CHEBI:30616"/>
        <dbReference type="ChEBI" id="CHEBI:33019"/>
        <dbReference type="ChEBI" id="CHEBI:57328"/>
        <dbReference type="ChEBI" id="CHEBI:61723"/>
        <dbReference type="EC" id="2.7.7.3"/>
    </reaction>
</comment>
<keyword evidence="2 9" id="KW-0808">Transferase</keyword>
<comment type="similarity">
    <text evidence="9">Belongs to the bacterial CoaD family.</text>
</comment>
<dbReference type="NCBIfam" id="TIGR00125">
    <property type="entry name" value="cyt_tran_rel"/>
    <property type="match status" value="1"/>
</dbReference>
<feature type="binding site" evidence="9">
    <location>
        <position position="98"/>
    </location>
    <ligand>
        <name>ATP</name>
        <dbReference type="ChEBI" id="CHEBI:30616"/>
    </ligand>
</feature>
<dbReference type="Pfam" id="PF01467">
    <property type="entry name" value="CTP_transf_like"/>
    <property type="match status" value="1"/>
</dbReference>
<feature type="domain" description="Cytidyltransferase-like" evidence="10">
    <location>
        <begin position="5"/>
        <end position="132"/>
    </location>
</feature>
<keyword evidence="6 9" id="KW-0460">Magnesium</keyword>
<keyword evidence="3 9" id="KW-0548">Nucleotidyltransferase</keyword>
<comment type="pathway">
    <text evidence="9">Cofactor biosynthesis; coenzyme A biosynthesis; CoA from (R)-pantothenate: step 4/5.</text>
</comment>
<comment type="caution">
    <text evidence="11">The sequence shown here is derived from an EMBL/GenBank/DDBJ whole genome shotgun (WGS) entry which is preliminary data.</text>
</comment>
<evidence type="ECO:0000313" key="11">
    <source>
        <dbReference type="EMBL" id="EHO74975.1"/>
    </source>
</evidence>
<comment type="cofactor">
    <cofactor evidence="9">
        <name>Mg(2+)</name>
        <dbReference type="ChEBI" id="CHEBI:18420"/>
    </cofactor>
</comment>
<dbReference type="GO" id="GO:0015937">
    <property type="term" value="P:coenzyme A biosynthetic process"/>
    <property type="evidence" value="ECO:0007669"/>
    <property type="project" value="UniProtKB-UniRule"/>
</dbReference>
<reference evidence="11 12" key="1">
    <citation type="submission" date="2011-12" db="EMBL/GenBank/DDBJ databases">
        <title>The Genome Sequence of Prevotella micans F0438.</title>
        <authorList>
            <consortium name="The Broad Institute Genome Sequencing Platform"/>
            <person name="Earl A."/>
            <person name="Ward D."/>
            <person name="Feldgarden M."/>
            <person name="Gevers D."/>
            <person name="Izard J."/>
            <person name="Baranova O.V."/>
            <person name="Blanton J.M."/>
            <person name="Wade W.G."/>
            <person name="Dewhirst F.E."/>
            <person name="Young S.K."/>
            <person name="Zeng Q."/>
            <person name="Gargeya S."/>
            <person name="Fitzgerald M."/>
            <person name="Haas B."/>
            <person name="Abouelleil A."/>
            <person name="Alvarado L."/>
            <person name="Arachchi H.M."/>
            <person name="Berlin A."/>
            <person name="Chapman S.B."/>
            <person name="Gearin G."/>
            <person name="Goldberg J."/>
            <person name="Griggs A."/>
            <person name="Gujja S."/>
            <person name="Hansen M."/>
            <person name="Heiman D."/>
            <person name="Howarth C."/>
            <person name="Larimer J."/>
            <person name="Lui A."/>
            <person name="MacDonald P.J.P."/>
            <person name="McCowen C."/>
            <person name="Montmayeur A."/>
            <person name="Murphy C."/>
            <person name="Neiman D."/>
            <person name="Pearson M."/>
            <person name="Priest M."/>
            <person name="Roberts A."/>
            <person name="Saif S."/>
            <person name="Shea T."/>
            <person name="Sisk P."/>
            <person name="Stolte C."/>
            <person name="Sykes S."/>
            <person name="Wortman J."/>
            <person name="Nusbaum C."/>
            <person name="Birren B."/>
        </authorList>
    </citation>
    <scope>NUCLEOTIDE SEQUENCE [LARGE SCALE GENOMIC DNA]</scope>
    <source>
        <strain evidence="11 12">F0438</strain>
    </source>
</reference>
<dbReference type="SUPFAM" id="SSF52374">
    <property type="entry name" value="Nucleotidylyl transferase"/>
    <property type="match status" value="1"/>
</dbReference>
<dbReference type="HAMAP" id="MF_00151">
    <property type="entry name" value="PPAT_bact"/>
    <property type="match status" value="1"/>
</dbReference>
<evidence type="ECO:0000256" key="1">
    <source>
        <dbReference type="ARBA" id="ARBA00022490"/>
    </source>
</evidence>
<evidence type="ECO:0000256" key="9">
    <source>
        <dbReference type="HAMAP-Rule" id="MF_00151"/>
    </source>
</evidence>
<comment type="function">
    <text evidence="9">Reversibly transfers an adenylyl group from ATP to 4'-phosphopantetheine, yielding dephospho-CoA (dPCoA) and pyrophosphate.</text>
</comment>
<evidence type="ECO:0000259" key="10">
    <source>
        <dbReference type="Pfam" id="PF01467"/>
    </source>
</evidence>
<feature type="binding site" evidence="9">
    <location>
        <begin position="88"/>
        <end position="90"/>
    </location>
    <ligand>
        <name>ATP</name>
        <dbReference type="ChEBI" id="CHEBI:30616"/>
    </ligand>
</feature>
<dbReference type="GO" id="GO:0005737">
    <property type="term" value="C:cytoplasm"/>
    <property type="evidence" value="ECO:0007669"/>
    <property type="project" value="UniProtKB-SubCell"/>
</dbReference>
<protein>
    <recommendedName>
        <fullName evidence="9">Phosphopantetheine adenylyltransferase</fullName>
        <ecNumber evidence="9">2.7.7.3</ecNumber>
    </recommendedName>
    <alternativeName>
        <fullName evidence="9">Dephospho-CoA pyrophosphorylase</fullName>
    </alternativeName>
    <alternativeName>
        <fullName evidence="9">Pantetheine-phosphate adenylyltransferase</fullName>
        <shortName evidence="9">PPAT</shortName>
    </alternativeName>
</protein>
<evidence type="ECO:0000256" key="5">
    <source>
        <dbReference type="ARBA" id="ARBA00022840"/>
    </source>
</evidence>
<evidence type="ECO:0000256" key="8">
    <source>
        <dbReference type="ARBA" id="ARBA00029346"/>
    </source>
</evidence>
<dbReference type="Proteomes" id="UP000016023">
    <property type="component" value="Unassembled WGS sequence"/>
</dbReference>
<dbReference type="EC" id="2.7.7.3" evidence="9"/>
<accession>H1PZD0</accession>
<dbReference type="UniPathway" id="UPA00241">
    <property type="reaction ID" value="UER00355"/>
</dbReference>
<dbReference type="Gene3D" id="3.40.50.620">
    <property type="entry name" value="HUPs"/>
    <property type="match status" value="1"/>
</dbReference>
<dbReference type="STRING" id="883158.HMPREF9140_00018"/>
<comment type="subcellular location">
    <subcellularLocation>
        <location evidence="9">Cytoplasm</location>
    </subcellularLocation>
</comment>
<feature type="binding site" evidence="9">
    <location>
        <position position="9"/>
    </location>
    <ligand>
        <name>substrate</name>
    </ligand>
</feature>
<name>H1PZD0_9BACT</name>
<feature type="binding site" evidence="9">
    <location>
        <position position="17"/>
    </location>
    <ligand>
        <name>ATP</name>
        <dbReference type="ChEBI" id="CHEBI:30616"/>
    </ligand>
</feature>
<dbReference type="RefSeq" id="WP_006950839.1">
    <property type="nucleotide sequence ID" value="NZ_JH594521.1"/>
</dbReference>
<dbReference type="PANTHER" id="PTHR21342:SF1">
    <property type="entry name" value="PHOSPHOPANTETHEINE ADENYLYLTRANSFERASE"/>
    <property type="match status" value="1"/>
</dbReference>
<evidence type="ECO:0000256" key="2">
    <source>
        <dbReference type="ARBA" id="ARBA00022679"/>
    </source>
</evidence>
<dbReference type="InterPro" id="IPR004821">
    <property type="entry name" value="Cyt_trans-like"/>
</dbReference>
<keyword evidence="7 9" id="KW-0173">Coenzyme A biosynthesis</keyword>
<sequence length="152" mass="17123">MTTGIFTGSFNPFTIGHDAIVKRALRMMDRIIIGVGTNRQKNNELSADERVNQINKVYTNNQRVEVKAYSGLSVDFAIAEQATCFVKGVRSVKDFEYEREQAELNRRLSGIDTILLIAEPEYSGISSSLVRELMSFGRDVSEFLPNPKINNE</sequence>
<feature type="binding site" evidence="9">
    <location>
        <position position="41"/>
    </location>
    <ligand>
        <name>substrate</name>
    </ligand>
</feature>
<dbReference type="EMBL" id="AGWK01000001">
    <property type="protein sequence ID" value="EHO74975.1"/>
    <property type="molecule type" value="Genomic_DNA"/>
</dbReference>
<evidence type="ECO:0000256" key="6">
    <source>
        <dbReference type="ARBA" id="ARBA00022842"/>
    </source>
</evidence>
<feature type="site" description="Transition state stabilizer" evidence="9">
    <location>
        <position position="17"/>
    </location>
</feature>
<keyword evidence="4 9" id="KW-0547">Nucleotide-binding</keyword>
<keyword evidence="1 9" id="KW-0963">Cytoplasm</keyword>
<dbReference type="GO" id="GO:0005524">
    <property type="term" value="F:ATP binding"/>
    <property type="evidence" value="ECO:0007669"/>
    <property type="project" value="UniProtKB-KW"/>
</dbReference>
<organism evidence="11 12">
    <name type="scientific">Prevotella micans F0438</name>
    <dbReference type="NCBI Taxonomy" id="883158"/>
    <lineage>
        <taxon>Bacteria</taxon>
        <taxon>Pseudomonadati</taxon>
        <taxon>Bacteroidota</taxon>
        <taxon>Bacteroidia</taxon>
        <taxon>Bacteroidales</taxon>
        <taxon>Prevotellaceae</taxon>
        <taxon>Prevotella</taxon>
    </lineage>
</organism>
<dbReference type="HOGENOM" id="CLU_100149_1_1_10"/>
<dbReference type="PRINTS" id="PR01020">
    <property type="entry name" value="LPSBIOSNTHSS"/>
</dbReference>
<keyword evidence="12" id="KW-1185">Reference proteome</keyword>
<dbReference type="InterPro" id="IPR001980">
    <property type="entry name" value="PPAT"/>
</dbReference>
<dbReference type="InterPro" id="IPR014729">
    <property type="entry name" value="Rossmann-like_a/b/a_fold"/>
</dbReference>
<evidence type="ECO:0000256" key="4">
    <source>
        <dbReference type="ARBA" id="ARBA00022741"/>
    </source>
</evidence>
<dbReference type="eggNOG" id="COG0669">
    <property type="taxonomic scope" value="Bacteria"/>
</dbReference>
<feature type="binding site" evidence="9">
    <location>
        <position position="73"/>
    </location>
    <ligand>
        <name>substrate</name>
    </ligand>
</feature>
<feature type="binding site" evidence="9">
    <location>
        <position position="87"/>
    </location>
    <ligand>
        <name>substrate</name>
    </ligand>
</feature>
<evidence type="ECO:0000256" key="3">
    <source>
        <dbReference type="ARBA" id="ARBA00022695"/>
    </source>
</evidence>
<gene>
    <name evidence="9" type="primary">coaD</name>
    <name evidence="11" type="ORF">HMPREF9140_00018</name>
</gene>
<feature type="binding site" evidence="9">
    <location>
        <begin position="122"/>
        <end position="128"/>
    </location>
    <ligand>
        <name>ATP</name>
        <dbReference type="ChEBI" id="CHEBI:30616"/>
    </ligand>
</feature>
<comment type="subunit">
    <text evidence="9">Homohexamer.</text>
</comment>
<evidence type="ECO:0000256" key="7">
    <source>
        <dbReference type="ARBA" id="ARBA00022993"/>
    </source>
</evidence>